<evidence type="ECO:0000256" key="1">
    <source>
        <dbReference type="ARBA" id="ARBA00005495"/>
    </source>
</evidence>
<evidence type="ECO:0000313" key="6">
    <source>
        <dbReference type="Proteomes" id="UP000190341"/>
    </source>
</evidence>
<dbReference type="Pfam" id="PF04828">
    <property type="entry name" value="GFA"/>
    <property type="match status" value="1"/>
</dbReference>
<dbReference type="SUPFAM" id="SSF51316">
    <property type="entry name" value="Mss4-like"/>
    <property type="match status" value="1"/>
</dbReference>
<dbReference type="GO" id="GO:0016846">
    <property type="term" value="F:carbon-sulfur lyase activity"/>
    <property type="evidence" value="ECO:0007669"/>
    <property type="project" value="InterPro"/>
</dbReference>
<feature type="domain" description="CENP-V/GFA" evidence="4">
    <location>
        <begin position="23"/>
        <end position="134"/>
    </location>
</feature>
<dbReference type="PANTHER" id="PTHR28620">
    <property type="entry name" value="CENTROMERE PROTEIN V"/>
    <property type="match status" value="1"/>
</dbReference>
<dbReference type="RefSeq" id="WP_217698627.1">
    <property type="nucleotide sequence ID" value="NZ_FUZV01000001.1"/>
</dbReference>
<evidence type="ECO:0000313" key="5">
    <source>
        <dbReference type="EMBL" id="SKC41033.1"/>
    </source>
</evidence>
<dbReference type="InterPro" id="IPR052355">
    <property type="entry name" value="CENP-V-like"/>
</dbReference>
<reference evidence="5 6" key="1">
    <citation type="submission" date="2017-02" db="EMBL/GenBank/DDBJ databases">
        <authorList>
            <person name="Peterson S.W."/>
        </authorList>
    </citation>
    <scope>NUCLEOTIDE SEQUENCE [LARGE SCALE GENOMIC DNA]</scope>
    <source>
        <strain evidence="5 6">P15</strain>
    </source>
</reference>
<gene>
    <name evidence="5" type="ORF">SAMN06296058_0134</name>
</gene>
<dbReference type="InterPro" id="IPR011057">
    <property type="entry name" value="Mss4-like_sf"/>
</dbReference>
<sequence length="134" mass="14854">MTGPAHAPSQAPATVGSRPLQIYQGACHCGAVRFEISTDFPELTTCDCSICRRKNALMVKVHESHFRLLTDPSALSEYQFHTHTARHYFCKTCGIYPFHRKRVTPDHLGINVFCLEGVDLQGIPVRQTVGAGMP</sequence>
<dbReference type="Proteomes" id="UP000190341">
    <property type="component" value="Unassembled WGS sequence"/>
</dbReference>
<dbReference type="InterPro" id="IPR006913">
    <property type="entry name" value="CENP-V/GFA"/>
</dbReference>
<dbReference type="GO" id="GO:0046872">
    <property type="term" value="F:metal ion binding"/>
    <property type="evidence" value="ECO:0007669"/>
    <property type="project" value="UniProtKB-KW"/>
</dbReference>
<evidence type="ECO:0000256" key="2">
    <source>
        <dbReference type="ARBA" id="ARBA00022723"/>
    </source>
</evidence>
<dbReference type="Gene3D" id="2.170.150.70">
    <property type="match status" value="1"/>
</dbReference>
<proteinExistence type="inferred from homology"/>
<keyword evidence="3" id="KW-0862">Zinc</keyword>
<dbReference type="PROSITE" id="PS51891">
    <property type="entry name" value="CENP_V_GFA"/>
    <property type="match status" value="1"/>
</dbReference>
<accession>A0A1T5IQ17</accession>
<name>A0A1T5IQ17_9GAMM</name>
<evidence type="ECO:0000256" key="3">
    <source>
        <dbReference type="ARBA" id="ARBA00022833"/>
    </source>
</evidence>
<keyword evidence="6" id="KW-1185">Reference proteome</keyword>
<evidence type="ECO:0000259" key="4">
    <source>
        <dbReference type="PROSITE" id="PS51891"/>
    </source>
</evidence>
<keyword evidence="2" id="KW-0479">Metal-binding</keyword>
<dbReference type="STRING" id="428993.SAMN06296058_0134"/>
<dbReference type="PANTHER" id="PTHR28620:SF1">
    <property type="entry name" value="CENP-V_GFA DOMAIN-CONTAINING PROTEIN"/>
    <property type="match status" value="1"/>
</dbReference>
<organism evidence="5 6">
    <name type="scientific">Pseudoxanthomonas indica</name>
    <dbReference type="NCBI Taxonomy" id="428993"/>
    <lineage>
        <taxon>Bacteria</taxon>
        <taxon>Pseudomonadati</taxon>
        <taxon>Pseudomonadota</taxon>
        <taxon>Gammaproteobacteria</taxon>
        <taxon>Lysobacterales</taxon>
        <taxon>Lysobacteraceae</taxon>
        <taxon>Pseudoxanthomonas</taxon>
    </lineage>
</organism>
<protein>
    <submittedName>
        <fullName evidence="5">Uncharacterized conserved protein</fullName>
    </submittedName>
</protein>
<comment type="similarity">
    <text evidence="1">Belongs to the Gfa family.</text>
</comment>
<dbReference type="AlphaFoldDB" id="A0A1T5IQ17"/>
<dbReference type="EMBL" id="FUZV01000001">
    <property type="protein sequence ID" value="SKC41033.1"/>
    <property type="molecule type" value="Genomic_DNA"/>
</dbReference>